<dbReference type="Proteomes" id="UP000676336">
    <property type="component" value="Unassembled WGS sequence"/>
</dbReference>
<evidence type="ECO:0000313" key="2">
    <source>
        <dbReference type="Proteomes" id="UP000676336"/>
    </source>
</evidence>
<dbReference type="Gene3D" id="2.60.40.60">
    <property type="entry name" value="Cadherins"/>
    <property type="match status" value="1"/>
</dbReference>
<reference evidence="1" key="1">
    <citation type="submission" date="2021-02" db="EMBL/GenBank/DDBJ databases">
        <authorList>
            <person name="Nowell W R."/>
        </authorList>
    </citation>
    <scope>NUCLEOTIDE SEQUENCE</scope>
</reference>
<gene>
    <name evidence="1" type="ORF">SMN809_LOCUS29353</name>
</gene>
<accession>A0A8S2V5Y9</accession>
<evidence type="ECO:0000313" key="1">
    <source>
        <dbReference type="EMBL" id="CAF4375920.1"/>
    </source>
</evidence>
<dbReference type="EMBL" id="CAJOBI010051873">
    <property type="protein sequence ID" value="CAF4375920.1"/>
    <property type="molecule type" value="Genomic_DNA"/>
</dbReference>
<feature type="non-terminal residue" evidence="1">
    <location>
        <position position="95"/>
    </location>
</feature>
<proteinExistence type="predicted"/>
<sequence>QQQQQQQQQENHFIIRTIEKLPVHTEVINLRRLLLSNNTTDSITADFSLAKRDEFPYMFFIINHSSQGILTIRKEIDRDELCRLRRCRCDTWCDL</sequence>
<organism evidence="1 2">
    <name type="scientific">Rotaria magnacalcarata</name>
    <dbReference type="NCBI Taxonomy" id="392030"/>
    <lineage>
        <taxon>Eukaryota</taxon>
        <taxon>Metazoa</taxon>
        <taxon>Spiralia</taxon>
        <taxon>Gnathifera</taxon>
        <taxon>Rotifera</taxon>
        <taxon>Eurotatoria</taxon>
        <taxon>Bdelloidea</taxon>
        <taxon>Philodinida</taxon>
        <taxon>Philodinidae</taxon>
        <taxon>Rotaria</taxon>
    </lineage>
</organism>
<name>A0A8S2V5Y9_9BILA</name>
<comment type="caution">
    <text evidence="1">The sequence shown here is derived from an EMBL/GenBank/DDBJ whole genome shotgun (WGS) entry which is preliminary data.</text>
</comment>
<feature type="non-terminal residue" evidence="1">
    <location>
        <position position="1"/>
    </location>
</feature>
<protein>
    <submittedName>
        <fullName evidence="1">Uncharacterized protein</fullName>
    </submittedName>
</protein>
<dbReference type="AlphaFoldDB" id="A0A8S2V5Y9"/>